<dbReference type="InterPro" id="IPR005804">
    <property type="entry name" value="FA_desaturase_dom"/>
</dbReference>
<keyword evidence="1" id="KW-1133">Transmembrane helix</keyword>
<keyword evidence="1" id="KW-0812">Transmembrane</keyword>
<proteinExistence type="predicted"/>
<dbReference type="AlphaFoldDB" id="A0A382KRX9"/>
<feature type="domain" description="Fatty acid desaturase" evidence="2">
    <location>
        <begin position="57"/>
        <end position="118"/>
    </location>
</feature>
<evidence type="ECO:0000256" key="1">
    <source>
        <dbReference type="SAM" id="Phobius"/>
    </source>
</evidence>
<reference evidence="3" key="1">
    <citation type="submission" date="2018-05" db="EMBL/GenBank/DDBJ databases">
        <authorList>
            <person name="Lanie J.A."/>
            <person name="Ng W.-L."/>
            <person name="Kazmierczak K.M."/>
            <person name="Andrzejewski T.M."/>
            <person name="Davidsen T.M."/>
            <person name="Wayne K.J."/>
            <person name="Tettelin H."/>
            <person name="Glass J.I."/>
            <person name="Rusch D."/>
            <person name="Podicherti R."/>
            <person name="Tsui H.-C.T."/>
            <person name="Winkler M.E."/>
        </authorList>
    </citation>
    <scope>NUCLEOTIDE SEQUENCE</scope>
</reference>
<organism evidence="3">
    <name type="scientific">marine metagenome</name>
    <dbReference type="NCBI Taxonomy" id="408172"/>
    <lineage>
        <taxon>unclassified sequences</taxon>
        <taxon>metagenomes</taxon>
        <taxon>ecological metagenomes</taxon>
    </lineage>
</organism>
<accession>A0A382KRX9</accession>
<feature type="transmembrane region" description="Helical" evidence="1">
    <location>
        <begin position="88"/>
        <end position="109"/>
    </location>
</feature>
<name>A0A382KRX9_9ZZZZ</name>
<feature type="transmembrane region" description="Helical" evidence="1">
    <location>
        <begin position="28"/>
        <end position="49"/>
    </location>
</feature>
<dbReference type="EMBL" id="UINC01081495">
    <property type="protein sequence ID" value="SVC25401.1"/>
    <property type="molecule type" value="Genomic_DNA"/>
</dbReference>
<feature type="transmembrane region" description="Helical" evidence="1">
    <location>
        <begin position="56"/>
        <end position="76"/>
    </location>
</feature>
<evidence type="ECO:0000259" key="2">
    <source>
        <dbReference type="Pfam" id="PF00487"/>
    </source>
</evidence>
<protein>
    <recommendedName>
        <fullName evidence="2">Fatty acid desaturase domain-containing protein</fullName>
    </recommendedName>
</protein>
<dbReference type="CDD" id="cd01060">
    <property type="entry name" value="Membrane-FADS-like"/>
    <property type="match status" value="1"/>
</dbReference>
<keyword evidence="1" id="KW-0472">Membrane</keyword>
<gene>
    <name evidence="3" type="ORF">METZ01_LOCUS278255</name>
</gene>
<dbReference type="GO" id="GO:0006629">
    <property type="term" value="P:lipid metabolic process"/>
    <property type="evidence" value="ECO:0007669"/>
    <property type="project" value="InterPro"/>
</dbReference>
<evidence type="ECO:0000313" key="3">
    <source>
        <dbReference type="EMBL" id="SVC25401.1"/>
    </source>
</evidence>
<feature type="non-terminal residue" evidence="3">
    <location>
        <position position="1"/>
    </location>
</feature>
<sequence length="126" mass="15037">VSDAQEETKFPIREAREMVKDLMPPNAFIYWVDFLFHITLGWSSFFFCFKSELFSLSQWVCFFISTFSFFRSAIFIHELTHLRKGTFILFRTVWNFLCGFPLMIPSFLYQGVHNDHHNIKLYGTRG</sequence>
<feature type="non-terminal residue" evidence="3">
    <location>
        <position position="126"/>
    </location>
</feature>
<dbReference type="Pfam" id="PF00487">
    <property type="entry name" value="FA_desaturase"/>
    <property type="match status" value="1"/>
</dbReference>